<keyword evidence="2 5" id="KW-0812">Transmembrane</keyword>
<dbReference type="Pfam" id="PF13564">
    <property type="entry name" value="DoxX_2"/>
    <property type="match status" value="1"/>
</dbReference>
<evidence type="ECO:0000256" key="2">
    <source>
        <dbReference type="ARBA" id="ARBA00022692"/>
    </source>
</evidence>
<dbReference type="Proteomes" id="UP001185755">
    <property type="component" value="Unassembled WGS sequence"/>
</dbReference>
<reference evidence="6 7" key="1">
    <citation type="submission" date="2023-10" db="EMBL/GenBank/DDBJ databases">
        <title>Development of a sustainable strategy for remediation of hydrocarbon-contaminated territories based on the waste exchange concept.</title>
        <authorList>
            <person name="Krivoruchko A."/>
        </authorList>
    </citation>
    <scope>NUCLEOTIDE SEQUENCE [LARGE SCALE GENOMIC DNA]</scope>
    <source>
        <strain evidence="6 7">IEGM 1323</strain>
    </source>
</reference>
<evidence type="ECO:0000313" key="6">
    <source>
        <dbReference type="EMBL" id="MDV6264382.1"/>
    </source>
</evidence>
<keyword evidence="7" id="KW-1185">Reference proteome</keyword>
<protein>
    <submittedName>
        <fullName evidence="6">DoxX family protein</fullName>
    </submittedName>
</protein>
<evidence type="ECO:0000256" key="4">
    <source>
        <dbReference type="ARBA" id="ARBA00023136"/>
    </source>
</evidence>
<accession>A0ABU4BJI4</accession>
<dbReference type="RefSeq" id="WP_283277331.1">
    <property type="nucleotide sequence ID" value="NZ_JAWLJX010000013.1"/>
</dbReference>
<keyword evidence="3 5" id="KW-1133">Transmembrane helix</keyword>
<feature type="transmembrane region" description="Helical" evidence="5">
    <location>
        <begin position="58"/>
        <end position="81"/>
    </location>
</feature>
<organism evidence="6 7">
    <name type="scientific">Rhodococcoides yunnanense</name>
    <dbReference type="NCBI Taxonomy" id="278209"/>
    <lineage>
        <taxon>Bacteria</taxon>
        <taxon>Bacillati</taxon>
        <taxon>Actinomycetota</taxon>
        <taxon>Actinomycetes</taxon>
        <taxon>Mycobacteriales</taxon>
        <taxon>Nocardiaceae</taxon>
        <taxon>Rhodococcoides</taxon>
    </lineage>
</organism>
<feature type="transmembrane region" description="Helical" evidence="5">
    <location>
        <begin position="18"/>
        <end position="37"/>
    </location>
</feature>
<comment type="subcellular location">
    <subcellularLocation>
        <location evidence="1">Membrane</location>
        <topology evidence="1">Multi-pass membrane protein</topology>
    </subcellularLocation>
</comment>
<comment type="caution">
    <text evidence="6">The sequence shown here is derived from an EMBL/GenBank/DDBJ whole genome shotgun (WGS) entry which is preliminary data.</text>
</comment>
<evidence type="ECO:0000256" key="3">
    <source>
        <dbReference type="ARBA" id="ARBA00022989"/>
    </source>
</evidence>
<name>A0ABU4BJI4_9NOCA</name>
<sequence length="143" mass="15753">MTATHTATPGKTARRIGLVLYVLVIAFLLFDAVFHILNLQQVKDSSIDLGLREEMAPITGIVMLIILILYAIPTTSILGAIVLTGYLGGAVLTNWRVEKPLLSTVFFAIYVGIAAWAALYLRDERVRSIIPLRRTLPSDSTDR</sequence>
<proteinExistence type="predicted"/>
<gene>
    <name evidence="6" type="ORF">R3P96_23845</name>
</gene>
<evidence type="ECO:0000256" key="1">
    <source>
        <dbReference type="ARBA" id="ARBA00004141"/>
    </source>
</evidence>
<evidence type="ECO:0000313" key="7">
    <source>
        <dbReference type="Proteomes" id="UP001185755"/>
    </source>
</evidence>
<dbReference type="InterPro" id="IPR032808">
    <property type="entry name" value="DoxX"/>
</dbReference>
<evidence type="ECO:0000256" key="5">
    <source>
        <dbReference type="SAM" id="Phobius"/>
    </source>
</evidence>
<feature type="transmembrane region" description="Helical" evidence="5">
    <location>
        <begin position="101"/>
        <end position="121"/>
    </location>
</feature>
<dbReference type="EMBL" id="JAWLJX010000013">
    <property type="protein sequence ID" value="MDV6264382.1"/>
    <property type="molecule type" value="Genomic_DNA"/>
</dbReference>
<keyword evidence="4 5" id="KW-0472">Membrane</keyword>